<dbReference type="FunCoup" id="A0A1Y2G445">
    <property type="interactions" value="218"/>
</dbReference>
<dbReference type="Proteomes" id="UP000193467">
    <property type="component" value="Unassembled WGS sequence"/>
</dbReference>
<evidence type="ECO:0000256" key="9">
    <source>
        <dbReference type="ARBA" id="ARBA00022833"/>
    </source>
</evidence>
<evidence type="ECO:0000259" key="15">
    <source>
        <dbReference type="PROSITE" id="PS50089"/>
    </source>
</evidence>
<feature type="compositionally biased region" description="Pro residues" evidence="14">
    <location>
        <begin position="10"/>
        <end position="20"/>
    </location>
</feature>
<dbReference type="InterPro" id="IPR049730">
    <property type="entry name" value="SNF2/RAD54-like_C"/>
</dbReference>
<dbReference type="Gene3D" id="3.40.50.300">
    <property type="entry name" value="P-loop containing nucleotide triphosphate hydrolases"/>
    <property type="match status" value="2"/>
</dbReference>
<keyword evidence="7" id="KW-0378">Hydrolase</keyword>
<keyword evidence="10" id="KW-0067">ATP-binding</keyword>
<dbReference type="PROSITE" id="PS50089">
    <property type="entry name" value="ZF_RING_2"/>
    <property type="match status" value="1"/>
</dbReference>
<feature type="compositionally biased region" description="Basic and acidic residues" evidence="14">
    <location>
        <begin position="609"/>
        <end position="631"/>
    </location>
</feature>
<evidence type="ECO:0000256" key="1">
    <source>
        <dbReference type="ARBA" id="ARBA00004123"/>
    </source>
</evidence>
<accession>A0A1Y2G445</accession>
<dbReference type="InterPro" id="IPR014001">
    <property type="entry name" value="Helicase_ATP-bd"/>
</dbReference>
<dbReference type="GO" id="GO:0008094">
    <property type="term" value="F:ATP-dependent activity, acting on DNA"/>
    <property type="evidence" value="ECO:0007669"/>
    <property type="project" value="TreeGrafter"/>
</dbReference>
<dbReference type="PANTHER" id="PTHR45626:SF22">
    <property type="entry name" value="DNA REPAIR PROTEIN RAD5"/>
    <property type="match status" value="1"/>
</dbReference>
<feature type="region of interest" description="Disordered" evidence="14">
    <location>
        <begin position="598"/>
        <end position="632"/>
    </location>
</feature>
<dbReference type="GO" id="GO:0008270">
    <property type="term" value="F:zinc ion binding"/>
    <property type="evidence" value="ECO:0007669"/>
    <property type="project" value="UniProtKB-KW"/>
</dbReference>
<dbReference type="PROSITE" id="PS51194">
    <property type="entry name" value="HELICASE_CTER"/>
    <property type="match status" value="1"/>
</dbReference>
<dbReference type="Pfam" id="PF00176">
    <property type="entry name" value="SNF2-rel_dom"/>
    <property type="match status" value="1"/>
</dbReference>
<name>A0A1Y2G445_9BASI</name>
<dbReference type="CDD" id="cd18793">
    <property type="entry name" value="SF2_C_SNF"/>
    <property type="match status" value="1"/>
</dbReference>
<dbReference type="SMART" id="SM00184">
    <property type="entry name" value="RING"/>
    <property type="match status" value="1"/>
</dbReference>
<keyword evidence="8" id="KW-0347">Helicase</keyword>
<dbReference type="InterPro" id="IPR001841">
    <property type="entry name" value="Znf_RING"/>
</dbReference>
<feature type="region of interest" description="Disordered" evidence="14">
    <location>
        <begin position="265"/>
        <end position="321"/>
    </location>
</feature>
<keyword evidence="9" id="KW-0862">Zinc</keyword>
<dbReference type="GO" id="GO:0004386">
    <property type="term" value="F:helicase activity"/>
    <property type="evidence" value="ECO:0007669"/>
    <property type="project" value="UniProtKB-KW"/>
</dbReference>
<evidence type="ECO:0000256" key="7">
    <source>
        <dbReference type="ARBA" id="ARBA00022801"/>
    </source>
</evidence>
<dbReference type="PROSITE" id="PS51192">
    <property type="entry name" value="HELICASE_ATP_BIND_1"/>
    <property type="match status" value="1"/>
</dbReference>
<dbReference type="InterPro" id="IPR014905">
    <property type="entry name" value="HIRAN"/>
</dbReference>
<dbReference type="Gene3D" id="3.30.40.10">
    <property type="entry name" value="Zinc/RING finger domain, C3HC4 (zinc finger)"/>
    <property type="match status" value="1"/>
</dbReference>
<comment type="caution">
    <text evidence="18">The sequence shown here is derived from an EMBL/GenBank/DDBJ whole genome shotgun (WGS) entry which is preliminary data.</text>
</comment>
<feature type="compositionally biased region" description="Acidic residues" evidence="14">
    <location>
        <begin position="1042"/>
        <end position="1053"/>
    </location>
</feature>
<feature type="domain" description="Helicase ATP-binding" evidence="16">
    <location>
        <begin position="499"/>
        <end position="701"/>
    </location>
</feature>
<evidence type="ECO:0000256" key="11">
    <source>
        <dbReference type="ARBA" id="ARBA00023204"/>
    </source>
</evidence>
<dbReference type="InterPro" id="IPR038718">
    <property type="entry name" value="SNF2-like_sf"/>
</dbReference>
<evidence type="ECO:0000256" key="3">
    <source>
        <dbReference type="ARBA" id="ARBA00022723"/>
    </source>
</evidence>
<reference evidence="18 19" key="1">
    <citation type="submission" date="2016-07" db="EMBL/GenBank/DDBJ databases">
        <title>Pervasive Adenine N6-methylation of Active Genes in Fungi.</title>
        <authorList>
            <consortium name="DOE Joint Genome Institute"/>
            <person name="Mondo S.J."/>
            <person name="Dannebaum R.O."/>
            <person name="Kuo R.C."/>
            <person name="Labutti K."/>
            <person name="Haridas S."/>
            <person name="Kuo A."/>
            <person name="Salamov A."/>
            <person name="Ahrendt S.R."/>
            <person name="Lipzen A."/>
            <person name="Sullivan W."/>
            <person name="Andreopoulos W.B."/>
            <person name="Clum A."/>
            <person name="Lindquist E."/>
            <person name="Daum C."/>
            <person name="Ramamoorthy G.K."/>
            <person name="Gryganskyi A."/>
            <person name="Culley D."/>
            <person name="Magnuson J.K."/>
            <person name="James T.Y."/>
            <person name="O'Malley M.A."/>
            <person name="Stajich J.E."/>
            <person name="Spatafora J.W."/>
            <person name="Visel A."/>
            <person name="Grigoriev I.V."/>
        </authorList>
    </citation>
    <scope>NUCLEOTIDE SEQUENCE [LARGE SCALE GENOMIC DNA]</scope>
    <source>
        <strain evidence="18 19">62-1032</strain>
    </source>
</reference>
<evidence type="ECO:0000256" key="6">
    <source>
        <dbReference type="ARBA" id="ARBA00022771"/>
    </source>
</evidence>
<dbReference type="CDD" id="cd18008">
    <property type="entry name" value="DEXDc_SHPRH-like"/>
    <property type="match status" value="1"/>
</dbReference>
<feature type="compositionally biased region" description="Polar residues" evidence="14">
    <location>
        <begin position="54"/>
        <end position="65"/>
    </location>
</feature>
<feature type="domain" description="RING-type" evidence="15">
    <location>
        <begin position="887"/>
        <end position="932"/>
    </location>
</feature>
<evidence type="ECO:0000259" key="17">
    <source>
        <dbReference type="PROSITE" id="PS51194"/>
    </source>
</evidence>
<evidence type="ECO:0000256" key="14">
    <source>
        <dbReference type="SAM" id="MobiDB-lite"/>
    </source>
</evidence>
<dbReference type="GO" id="GO:0016818">
    <property type="term" value="F:hydrolase activity, acting on acid anhydrides, in phosphorus-containing anhydrides"/>
    <property type="evidence" value="ECO:0007669"/>
    <property type="project" value="InterPro"/>
</dbReference>
<evidence type="ECO:0000256" key="12">
    <source>
        <dbReference type="ARBA" id="ARBA00023242"/>
    </source>
</evidence>
<organism evidence="18 19">
    <name type="scientific">Leucosporidium creatinivorum</name>
    <dbReference type="NCBI Taxonomy" id="106004"/>
    <lineage>
        <taxon>Eukaryota</taxon>
        <taxon>Fungi</taxon>
        <taxon>Dikarya</taxon>
        <taxon>Basidiomycota</taxon>
        <taxon>Pucciniomycotina</taxon>
        <taxon>Microbotryomycetes</taxon>
        <taxon>Leucosporidiales</taxon>
        <taxon>Leucosporidium</taxon>
    </lineage>
</organism>
<dbReference type="SUPFAM" id="SSF52540">
    <property type="entry name" value="P-loop containing nucleoside triphosphate hydrolases"/>
    <property type="match status" value="2"/>
</dbReference>
<evidence type="ECO:0000256" key="5">
    <source>
        <dbReference type="ARBA" id="ARBA00022763"/>
    </source>
</evidence>
<keyword evidence="3" id="KW-0479">Metal-binding</keyword>
<evidence type="ECO:0000256" key="2">
    <source>
        <dbReference type="ARBA" id="ARBA00007025"/>
    </source>
</evidence>
<proteinExistence type="inferred from homology"/>
<feature type="compositionally biased region" description="Basic and acidic residues" evidence="14">
    <location>
        <begin position="293"/>
        <end position="302"/>
    </location>
</feature>
<keyword evidence="4" id="KW-0547">Nucleotide-binding</keyword>
<evidence type="ECO:0000256" key="8">
    <source>
        <dbReference type="ARBA" id="ARBA00022806"/>
    </source>
</evidence>
<dbReference type="GO" id="GO:0003676">
    <property type="term" value="F:nucleic acid binding"/>
    <property type="evidence" value="ECO:0007669"/>
    <property type="project" value="InterPro"/>
</dbReference>
<feature type="compositionally biased region" description="Basic and acidic residues" evidence="14">
    <location>
        <begin position="230"/>
        <end position="240"/>
    </location>
</feature>
<sequence>MATPLFRADSPPPGPPPPGAAPARRGFFSAQDSDTDSDDDKDDLVIISEKPAATPSSDSQAMTISDDSDDEEGAEVQLELQQRPSKKAQGKQSTWYTHYFGDILVEGYALRSSGTFCKLSPNEKIYIHRSKPQPPPPGKKASKKEDTIVRFHNAKDVEVGRVGEVDAVWMSKLLDLDMIEFEGTSIDVPKGFKSGDSILLSVTPSICRRAFADSNLPRAPDPVAVSGKKGIHDDLKETDHEKMLRQRKSALNRLFDKTGLQPVAVGKDSGVKDVKGKGKGKASGPGGTQSKRALLERYDAGGRKKSPKSGEGEDDESEEMSEMQLNMVYKKAVKNDANLPEMEPAPSFALSLRGYQKQALKWMTSMEVGDEDAREDMSMHPLWEEYRFPSKPDLSGDVLMDDEPFYYNPYSGEMSLDFPKASNKCRGGILADEMGLGKTIMVASLIHTATPFDASPSELYSDVSEASDNDGDLTSSPLDISTPPPKKKARLPVSKPGAPTQSRLGTSGGLSKSTRLGDSTAGQKKLRADAPTATLVVAPMTLLSQWCEELERSAGREGMSVLLYYGNKRTNVREEIEGGVQVVVTSYGTLVSDYKNAGLEPPKKAKATATDDKAKAKVKKEDEDEKKDTAQRQRSSLKKGLFGVKWFRVVLDEAHLIKKRDTQNAKAASALDASRRWALTGTPIVNRLEDLYSLLHFLRLEPWGEFAFFRSFVTVPFEKKDPKAIEVIQVVLESILLRREKKMLDRDGKPIVSLPPKHVDIKYLEFTKEEREIYDALYKNAKSQFLGYAQEGTVLQHVTAIFSILMRLRQAVLHPQLVLNRLNANLKANSLLKNRTAAQKEGDLDEKSIRDLILQYGGAADGRGSYAKGVLEGLLGEGEDGEEEEMCMVCLDSPEERVYLPGCFHSGCKACVLDYFSQAEERGEEPRCPTCNHGPFTECHILELQEGAFQKKPTAAQLARRTPNFPITSDKGKGKAKAKSKPAFTVSTLAASSSQDSKSSQTVLTILDSSDEEDSKPSTPKKKPVASTSKGKGKRPAPATTTDEDSDYEDDEAPPSVKKSSQLQFEAGTDTMGDMDSTDEEDERERRKQEKAKAGDVKGEEGAGSSKAGGVALLRNDFKSSTKLDALVDSLNAAREKDPDLKAVVFSQFTGFLDLIERVMNRERFSYVRLDGAMSQKARQKVVHKFTNSDNSCIMLASLKAGGVGLNLIAATHVYLMDAWWNSAVENQAIDRIHRFGQTREVYVTRFLVDKSIDDKMIALQERKTRVINGALGKGGEDKNRKQLAEDLALIFAD</sequence>
<feature type="region of interest" description="Disordered" evidence="14">
    <location>
        <begin position="458"/>
        <end position="526"/>
    </location>
</feature>
<dbReference type="InterPro" id="IPR000330">
    <property type="entry name" value="SNF2_N"/>
</dbReference>
<dbReference type="SMART" id="SM00487">
    <property type="entry name" value="DEXDc"/>
    <property type="match status" value="1"/>
</dbReference>
<evidence type="ECO:0000256" key="10">
    <source>
        <dbReference type="ARBA" id="ARBA00022840"/>
    </source>
</evidence>
<dbReference type="InterPro" id="IPR027417">
    <property type="entry name" value="P-loop_NTPase"/>
</dbReference>
<dbReference type="Pfam" id="PF00271">
    <property type="entry name" value="Helicase_C"/>
    <property type="match status" value="1"/>
</dbReference>
<protein>
    <submittedName>
        <fullName evidence="18">SNF2 family N-terminal domain-domain-containing protein</fullName>
    </submittedName>
</protein>
<keyword evidence="12" id="KW-0539">Nucleus</keyword>
<evidence type="ECO:0000256" key="4">
    <source>
        <dbReference type="ARBA" id="ARBA00022741"/>
    </source>
</evidence>
<dbReference type="InterPro" id="IPR013083">
    <property type="entry name" value="Znf_RING/FYVE/PHD"/>
</dbReference>
<feature type="compositionally biased region" description="Polar residues" evidence="14">
    <location>
        <begin position="499"/>
        <end position="522"/>
    </location>
</feature>
<dbReference type="SMART" id="SM00490">
    <property type="entry name" value="HELICc"/>
    <property type="match status" value="1"/>
</dbReference>
<dbReference type="PANTHER" id="PTHR45626">
    <property type="entry name" value="TRANSCRIPTION TERMINATION FACTOR 2-RELATED"/>
    <property type="match status" value="1"/>
</dbReference>
<dbReference type="GO" id="GO:0005634">
    <property type="term" value="C:nucleus"/>
    <property type="evidence" value="ECO:0007669"/>
    <property type="project" value="UniProtKB-SubCell"/>
</dbReference>
<dbReference type="OrthoDB" id="448448at2759"/>
<dbReference type="Pfam" id="PF08797">
    <property type="entry name" value="HIRAN"/>
    <property type="match status" value="1"/>
</dbReference>
<feature type="region of interest" description="Disordered" evidence="14">
    <location>
        <begin position="217"/>
        <end position="240"/>
    </location>
</feature>
<dbReference type="GO" id="GO:0005524">
    <property type="term" value="F:ATP binding"/>
    <property type="evidence" value="ECO:0007669"/>
    <property type="project" value="UniProtKB-KW"/>
</dbReference>
<feature type="compositionally biased region" description="Acidic residues" evidence="14">
    <location>
        <begin position="33"/>
        <end position="42"/>
    </location>
</feature>
<evidence type="ECO:0000256" key="13">
    <source>
        <dbReference type="PROSITE-ProRule" id="PRU00175"/>
    </source>
</evidence>
<gene>
    <name evidence="18" type="ORF">BCR35DRAFT_298778</name>
</gene>
<dbReference type="SUPFAM" id="SSF57850">
    <property type="entry name" value="RING/U-box"/>
    <property type="match status" value="1"/>
</dbReference>
<keyword evidence="19" id="KW-1185">Reference proteome</keyword>
<feature type="domain" description="Helicase C-terminal" evidence="17">
    <location>
        <begin position="1123"/>
        <end position="1289"/>
    </location>
</feature>
<dbReference type="SMART" id="SM00910">
    <property type="entry name" value="HIRAN"/>
    <property type="match status" value="1"/>
</dbReference>
<feature type="region of interest" description="Disordered" evidence="14">
    <location>
        <begin position="951"/>
        <end position="1108"/>
    </location>
</feature>
<dbReference type="InParanoid" id="A0A1Y2G445"/>
<dbReference type="EMBL" id="MCGR01000002">
    <property type="protein sequence ID" value="ORY91570.1"/>
    <property type="molecule type" value="Genomic_DNA"/>
</dbReference>
<feature type="compositionally biased region" description="Low complexity" evidence="14">
    <location>
        <begin position="986"/>
        <end position="1004"/>
    </location>
</feature>
<feature type="region of interest" description="Disordered" evidence="14">
    <location>
        <begin position="1"/>
        <end position="91"/>
    </location>
</feature>
<dbReference type="InterPro" id="IPR050628">
    <property type="entry name" value="SNF2_RAD54_helicase_TF"/>
</dbReference>
<dbReference type="STRING" id="106004.A0A1Y2G445"/>
<dbReference type="InterPro" id="IPR001650">
    <property type="entry name" value="Helicase_C-like"/>
</dbReference>
<feature type="compositionally biased region" description="Basic and acidic residues" evidence="14">
    <location>
        <begin position="1084"/>
        <end position="1101"/>
    </location>
</feature>
<dbReference type="GO" id="GO:0006281">
    <property type="term" value="P:DNA repair"/>
    <property type="evidence" value="ECO:0007669"/>
    <property type="project" value="UniProtKB-KW"/>
</dbReference>
<feature type="compositionally biased region" description="Acidic residues" evidence="14">
    <location>
        <begin position="312"/>
        <end position="321"/>
    </location>
</feature>
<comment type="subcellular location">
    <subcellularLocation>
        <location evidence="1">Nucleus</location>
    </subcellularLocation>
</comment>
<evidence type="ECO:0000259" key="16">
    <source>
        <dbReference type="PROSITE" id="PS51192"/>
    </source>
</evidence>
<keyword evidence="6 13" id="KW-0863">Zinc-finger</keyword>
<keyword evidence="5" id="KW-0227">DNA damage</keyword>
<evidence type="ECO:0000313" key="18">
    <source>
        <dbReference type="EMBL" id="ORY91570.1"/>
    </source>
</evidence>
<comment type="similarity">
    <text evidence="2">Belongs to the SNF2/RAD54 helicase family.</text>
</comment>
<keyword evidence="11" id="KW-0234">DNA repair</keyword>
<evidence type="ECO:0000313" key="19">
    <source>
        <dbReference type="Proteomes" id="UP000193467"/>
    </source>
</evidence>
<dbReference type="Gene3D" id="3.40.50.10810">
    <property type="entry name" value="Tandem AAA-ATPase domain"/>
    <property type="match status" value="2"/>
</dbReference>